<dbReference type="InterPro" id="IPR038476">
    <property type="entry name" value="UvrC_RNase_H_dom_sf"/>
</dbReference>
<dbReference type="Proteomes" id="UP000323521">
    <property type="component" value="Chromosome"/>
</dbReference>
<feature type="domain" description="GIY-YIG" evidence="10">
    <location>
        <begin position="12"/>
        <end position="91"/>
    </location>
</feature>
<dbReference type="KEGG" id="fwa:DCMF_15030"/>
<protein>
    <recommendedName>
        <fullName evidence="7">UvrABC system protein C</fullName>
        <shortName evidence="7">Protein UvrC</shortName>
    </recommendedName>
    <alternativeName>
        <fullName evidence="7">Excinuclease ABC subunit C</fullName>
    </alternativeName>
</protein>
<dbReference type="InterPro" id="IPR000305">
    <property type="entry name" value="GIY-YIG_endonuc"/>
</dbReference>
<dbReference type="NCBIfam" id="NF001824">
    <property type="entry name" value="PRK00558.1-5"/>
    <property type="match status" value="1"/>
</dbReference>
<keyword evidence="3 7" id="KW-0228">DNA excision</keyword>
<organism evidence="12 13">
    <name type="scientific">Formimonas warabiya</name>
    <dbReference type="NCBI Taxonomy" id="1761012"/>
    <lineage>
        <taxon>Bacteria</taxon>
        <taxon>Bacillati</taxon>
        <taxon>Bacillota</taxon>
        <taxon>Clostridia</taxon>
        <taxon>Eubacteriales</taxon>
        <taxon>Peptococcaceae</taxon>
        <taxon>Candidatus Formimonas</taxon>
    </lineage>
</organism>
<dbReference type="PROSITE" id="PS50164">
    <property type="entry name" value="GIY_YIG"/>
    <property type="match status" value="1"/>
</dbReference>
<gene>
    <name evidence="7" type="primary">uvrC</name>
    <name evidence="12" type="ORF">DCMF_15030</name>
</gene>
<evidence type="ECO:0000256" key="1">
    <source>
        <dbReference type="ARBA" id="ARBA00022490"/>
    </source>
</evidence>
<dbReference type="SUPFAM" id="SSF46600">
    <property type="entry name" value="C-terminal UvrC-binding domain of UvrB"/>
    <property type="match status" value="1"/>
</dbReference>
<dbReference type="PROSITE" id="PS50151">
    <property type="entry name" value="UVR"/>
    <property type="match status" value="1"/>
</dbReference>
<keyword evidence="4 7" id="KW-0267">Excision nuclease</keyword>
<evidence type="ECO:0000256" key="5">
    <source>
        <dbReference type="ARBA" id="ARBA00023204"/>
    </source>
</evidence>
<feature type="coiled-coil region" evidence="8">
    <location>
        <begin position="204"/>
        <end position="250"/>
    </location>
</feature>
<dbReference type="HAMAP" id="MF_00203">
    <property type="entry name" value="UvrC"/>
    <property type="match status" value="1"/>
</dbReference>
<dbReference type="Pfam" id="PF08459">
    <property type="entry name" value="UvrC_RNaseH_dom"/>
    <property type="match status" value="1"/>
</dbReference>
<comment type="subunit">
    <text evidence="7">Interacts with UvrB in an incision complex.</text>
</comment>
<evidence type="ECO:0000256" key="4">
    <source>
        <dbReference type="ARBA" id="ARBA00022881"/>
    </source>
</evidence>
<sequence length="617" mass="70690">MDVTEKLRVLPDKPGVYLMKDAQGAIIYVGKATSLKQRVRSYFQTSKHHTPKERSLIEKIQDLDTIVVDSAVEALILECNLIKQHRPKYNIRLRDDKHYPYLKITLEDDFPRVLVVRSMKPDGAKYFGPYTSSTAMNQTLKIIKDIFPLRSCRQERVDPKTRACLNAHIGKCAAPCTGQISPEEYRDLVRQVVLFLEGRQQEIIRHLERKMQEAAENLRFEEAARLRDQIRAVQQVVEKQKIENDSFEDRDVVGLATDQDLAVVQVFFVRSGKVMGREHFFLTNVDQDGAEVLSSVFLQQYYGNAEYIPREIVVPGQVAEEELLAQWLSMKRGSRVHIHVPQRGDKKRLLDLVVKNAQIVLAQHQSLKDRRKEEAGAALEQLRCELNLPQSPYRIECYDISNIQGTNSVGSMVVFLGGEPAPSLYRRFKIKTVEGPNDFASLQEVVGRRIRRGQQEREEIREARLAVKDAKFADFPDLMMIDGGKGQLSAVKEVLDQFQLSLPVFGLAKEFEHLFRPDDGTPIILEGHSPAFYLIQRIRDEAHRFAITYHRQLRAKEQVKSVLDEIPGIGPARRKALLRAYGSVEKISRASQEELALVEGMNRAAARQVYEYFKRNK</sequence>
<dbReference type="InterPro" id="IPR047296">
    <property type="entry name" value="GIY-YIG_UvrC_Cho"/>
</dbReference>
<dbReference type="Pfam" id="PF14520">
    <property type="entry name" value="HHH_5"/>
    <property type="match status" value="1"/>
</dbReference>
<dbReference type="Pfam" id="PF22920">
    <property type="entry name" value="UvrC_RNaseH"/>
    <property type="match status" value="1"/>
</dbReference>
<keyword evidence="5 7" id="KW-0234">DNA repair</keyword>
<dbReference type="InterPro" id="IPR004791">
    <property type="entry name" value="UvrC"/>
</dbReference>
<evidence type="ECO:0000259" key="10">
    <source>
        <dbReference type="PROSITE" id="PS50164"/>
    </source>
</evidence>
<feature type="domain" description="UVR" evidence="9">
    <location>
        <begin position="201"/>
        <end position="236"/>
    </location>
</feature>
<accession>A0A3G1KTT1</accession>
<dbReference type="RefSeq" id="WP_148137923.1">
    <property type="nucleotide sequence ID" value="NZ_CP017634.1"/>
</dbReference>
<dbReference type="Gene3D" id="3.40.1440.10">
    <property type="entry name" value="GIY-YIG endonuclease"/>
    <property type="match status" value="1"/>
</dbReference>
<evidence type="ECO:0000313" key="12">
    <source>
        <dbReference type="EMBL" id="ATW25913.1"/>
    </source>
</evidence>
<evidence type="ECO:0000256" key="2">
    <source>
        <dbReference type="ARBA" id="ARBA00022763"/>
    </source>
</evidence>
<keyword evidence="8" id="KW-0175">Coiled coil</keyword>
<dbReference type="PROSITE" id="PS50165">
    <property type="entry name" value="UVRC"/>
    <property type="match status" value="1"/>
</dbReference>
<dbReference type="GO" id="GO:0006289">
    <property type="term" value="P:nucleotide-excision repair"/>
    <property type="evidence" value="ECO:0007669"/>
    <property type="project" value="UniProtKB-UniRule"/>
</dbReference>
<keyword evidence="13" id="KW-1185">Reference proteome</keyword>
<dbReference type="PANTHER" id="PTHR30562">
    <property type="entry name" value="UVRC/OXIDOREDUCTASE"/>
    <property type="match status" value="1"/>
</dbReference>
<comment type="similarity">
    <text evidence="7">Belongs to the UvrC family.</text>
</comment>
<dbReference type="SUPFAM" id="SSF47781">
    <property type="entry name" value="RuvA domain 2-like"/>
    <property type="match status" value="1"/>
</dbReference>
<dbReference type="OrthoDB" id="9804933at2"/>
<dbReference type="EMBL" id="CP017634">
    <property type="protein sequence ID" value="ATW25913.1"/>
    <property type="molecule type" value="Genomic_DNA"/>
</dbReference>
<proteinExistence type="inferred from homology"/>
<dbReference type="InterPro" id="IPR001943">
    <property type="entry name" value="UVR_dom"/>
</dbReference>
<dbReference type="InterPro" id="IPR036876">
    <property type="entry name" value="UVR_dom_sf"/>
</dbReference>
<dbReference type="GO" id="GO:0009381">
    <property type="term" value="F:excinuclease ABC activity"/>
    <property type="evidence" value="ECO:0007669"/>
    <property type="project" value="UniProtKB-UniRule"/>
</dbReference>
<dbReference type="GO" id="GO:0009432">
    <property type="term" value="P:SOS response"/>
    <property type="evidence" value="ECO:0007669"/>
    <property type="project" value="UniProtKB-UniRule"/>
</dbReference>
<dbReference type="FunFam" id="4.10.860.10:FF:000002">
    <property type="entry name" value="UvrABC system protein C"/>
    <property type="match status" value="1"/>
</dbReference>
<comment type="subcellular location">
    <subcellularLocation>
        <location evidence="7">Cytoplasm</location>
    </subcellularLocation>
</comment>
<evidence type="ECO:0000256" key="8">
    <source>
        <dbReference type="SAM" id="Coils"/>
    </source>
</evidence>
<evidence type="ECO:0000256" key="3">
    <source>
        <dbReference type="ARBA" id="ARBA00022769"/>
    </source>
</evidence>
<name>A0A3G1KTT1_FORW1</name>
<dbReference type="NCBIfam" id="TIGR00194">
    <property type="entry name" value="uvrC"/>
    <property type="match status" value="1"/>
</dbReference>
<dbReference type="PANTHER" id="PTHR30562:SF1">
    <property type="entry name" value="UVRABC SYSTEM PROTEIN C"/>
    <property type="match status" value="1"/>
</dbReference>
<dbReference type="InterPro" id="IPR050066">
    <property type="entry name" value="UvrABC_protein_C"/>
</dbReference>
<comment type="function">
    <text evidence="7">The UvrABC repair system catalyzes the recognition and processing of DNA lesions. UvrC both incises the 5' and 3' sides of the lesion. The N-terminal half is responsible for the 3' incision and the C-terminal half is responsible for the 5' incision.</text>
</comment>
<dbReference type="GO" id="GO:0005737">
    <property type="term" value="C:cytoplasm"/>
    <property type="evidence" value="ECO:0007669"/>
    <property type="project" value="UniProtKB-SubCell"/>
</dbReference>
<keyword evidence="1 7" id="KW-0963">Cytoplasm</keyword>
<dbReference type="Gene3D" id="4.10.860.10">
    <property type="entry name" value="UVR domain"/>
    <property type="match status" value="1"/>
</dbReference>
<dbReference type="SUPFAM" id="SSF82771">
    <property type="entry name" value="GIY-YIG endonuclease"/>
    <property type="match status" value="1"/>
</dbReference>
<dbReference type="Gene3D" id="1.10.150.20">
    <property type="entry name" value="5' to 3' exonuclease, C-terminal subdomain"/>
    <property type="match status" value="1"/>
</dbReference>
<evidence type="ECO:0000313" key="13">
    <source>
        <dbReference type="Proteomes" id="UP000323521"/>
    </source>
</evidence>
<reference evidence="12 13" key="1">
    <citation type="submission" date="2016-10" db="EMBL/GenBank/DDBJ databases">
        <title>Complete Genome Sequence of Peptococcaceae strain DCMF.</title>
        <authorList>
            <person name="Edwards R.J."/>
            <person name="Holland S.I."/>
            <person name="Deshpande N.P."/>
            <person name="Wong Y.K."/>
            <person name="Ertan H."/>
            <person name="Manefield M."/>
            <person name="Russell T.L."/>
            <person name="Lee M.J."/>
        </authorList>
    </citation>
    <scope>NUCLEOTIDE SEQUENCE [LARGE SCALE GENOMIC DNA]</scope>
    <source>
        <strain evidence="12 13">DCMF</strain>
    </source>
</reference>
<dbReference type="GO" id="GO:0003677">
    <property type="term" value="F:DNA binding"/>
    <property type="evidence" value="ECO:0007669"/>
    <property type="project" value="UniProtKB-UniRule"/>
</dbReference>
<dbReference type="Pfam" id="PF02151">
    <property type="entry name" value="UVR"/>
    <property type="match status" value="1"/>
</dbReference>
<feature type="domain" description="UvrC family homology region profile" evidence="11">
    <location>
        <begin position="252"/>
        <end position="495"/>
    </location>
</feature>
<dbReference type="AlphaFoldDB" id="A0A3G1KTT1"/>
<dbReference type="GO" id="GO:0009380">
    <property type="term" value="C:excinuclease repair complex"/>
    <property type="evidence" value="ECO:0007669"/>
    <property type="project" value="InterPro"/>
</dbReference>
<dbReference type="InterPro" id="IPR035901">
    <property type="entry name" value="GIY-YIG_endonuc_sf"/>
</dbReference>
<evidence type="ECO:0000256" key="6">
    <source>
        <dbReference type="ARBA" id="ARBA00023236"/>
    </source>
</evidence>
<evidence type="ECO:0000256" key="7">
    <source>
        <dbReference type="HAMAP-Rule" id="MF_00203"/>
    </source>
</evidence>
<dbReference type="CDD" id="cd10434">
    <property type="entry name" value="GIY-YIG_UvrC_Cho"/>
    <property type="match status" value="1"/>
</dbReference>
<evidence type="ECO:0000259" key="9">
    <source>
        <dbReference type="PROSITE" id="PS50151"/>
    </source>
</evidence>
<evidence type="ECO:0000259" key="11">
    <source>
        <dbReference type="PROSITE" id="PS50165"/>
    </source>
</evidence>
<dbReference type="Gene3D" id="3.30.420.340">
    <property type="entry name" value="UvrC, RNAse H endonuclease domain"/>
    <property type="match status" value="1"/>
</dbReference>
<keyword evidence="2 7" id="KW-0227">DNA damage</keyword>
<dbReference type="InterPro" id="IPR001162">
    <property type="entry name" value="UvrC_RNase_H_dom"/>
</dbReference>
<keyword evidence="6 7" id="KW-0742">SOS response</keyword>
<dbReference type="Pfam" id="PF01541">
    <property type="entry name" value="GIY-YIG"/>
    <property type="match status" value="1"/>
</dbReference>
<dbReference type="SMART" id="SM00465">
    <property type="entry name" value="GIYc"/>
    <property type="match status" value="1"/>
</dbReference>
<dbReference type="InterPro" id="IPR010994">
    <property type="entry name" value="RuvA_2-like"/>
</dbReference>
<dbReference type="FunFam" id="3.40.1440.10:FF:000001">
    <property type="entry name" value="UvrABC system protein C"/>
    <property type="match status" value="1"/>
</dbReference>